<dbReference type="WBParaSite" id="mrna-Wban_07770">
    <property type="protein sequence ID" value="mrna-Wban_07770"/>
    <property type="gene ID" value="Wban_07770"/>
</dbReference>
<dbReference type="AlphaFoldDB" id="A0AAF5PZA1"/>
<reference evidence="1" key="1">
    <citation type="submission" date="2015-03" db="EMBL/GenBank/DDBJ databases">
        <title>Wuchereria bancrofti Genome Sequencing Papua New Guinea Strain.</title>
        <authorList>
            <person name="Small S.T."/>
            <person name="Serre D."/>
            <person name="Zimmerman P.A."/>
        </authorList>
    </citation>
    <scope>NUCLEOTIDE SEQUENCE [LARGE SCALE GENOMIC DNA]</scope>
    <source>
        <strain evidence="1">pt0022</strain>
    </source>
</reference>
<proteinExistence type="predicted"/>
<accession>A0AAF5PZA1</accession>
<dbReference type="Proteomes" id="UP000093561">
    <property type="component" value="Unassembled WGS sequence"/>
</dbReference>
<organism evidence="1 2">
    <name type="scientific">Wuchereria bancrofti</name>
    <dbReference type="NCBI Taxonomy" id="6293"/>
    <lineage>
        <taxon>Eukaryota</taxon>
        <taxon>Metazoa</taxon>
        <taxon>Ecdysozoa</taxon>
        <taxon>Nematoda</taxon>
        <taxon>Chromadorea</taxon>
        <taxon>Rhabditida</taxon>
        <taxon>Spirurina</taxon>
        <taxon>Spiruromorpha</taxon>
        <taxon>Filarioidea</taxon>
        <taxon>Onchocercidae</taxon>
        <taxon>Wuchereria</taxon>
    </lineage>
</organism>
<sequence>MSSNIIASTQLAKERLINLLTEINLIEFKSSEPSMILEQKENFYIRGNDYSRTNFKEFNYASLCLNLPMIIMVKIHSTNRQRMEEEEKYELIIKGDQGLFQILHEGKEAIITLTNHKDETDQNYEVIVANFNIAKPQINVNSVVIHLTKFTLLRFISHALMLLFNKIHILISHFDFITIPIL</sequence>
<protein>
    <submittedName>
        <fullName evidence="2">Uncharacterized protein</fullName>
    </submittedName>
</protein>
<evidence type="ECO:0000313" key="1">
    <source>
        <dbReference type="Proteomes" id="UP000093561"/>
    </source>
</evidence>
<evidence type="ECO:0000313" key="2">
    <source>
        <dbReference type="WBParaSite" id="mrna-Wban_07770"/>
    </source>
</evidence>
<reference evidence="1" key="2">
    <citation type="journal article" date="2016" name="Mol. Ecol.">
        <title>Population genomics of the filarial nematode parasite Wuchereria bancrofti from mosquitoes.</title>
        <authorList>
            <person name="Small S.T."/>
            <person name="Reimer L.J."/>
            <person name="Tisch D.J."/>
            <person name="King C.L."/>
            <person name="Christensen B.M."/>
            <person name="Siba P.M."/>
            <person name="Kazura J.W."/>
            <person name="Serre D."/>
            <person name="Zimmerman P.A."/>
        </authorList>
    </citation>
    <scope>NUCLEOTIDE SEQUENCE</scope>
    <source>
        <strain evidence="1">pt0022</strain>
    </source>
</reference>
<reference evidence="2" key="3">
    <citation type="submission" date="2024-02" db="UniProtKB">
        <authorList>
            <consortium name="WormBaseParasite"/>
        </authorList>
    </citation>
    <scope>IDENTIFICATION</scope>
    <source>
        <strain evidence="2">pt0022</strain>
    </source>
</reference>
<name>A0AAF5PZA1_WUCBA</name>